<comment type="caution">
    <text evidence="1">The sequence shown here is derived from an EMBL/GenBank/DDBJ whole genome shotgun (WGS) entry which is preliminary data.</text>
</comment>
<proteinExistence type="predicted"/>
<organism evidence="1 2">
    <name type="scientific">Paracoccus cavernae</name>
    <dbReference type="NCBI Taxonomy" id="1571207"/>
    <lineage>
        <taxon>Bacteria</taxon>
        <taxon>Pseudomonadati</taxon>
        <taxon>Pseudomonadota</taxon>
        <taxon>Alphaproteobacteria</taxon>
        <taxon>Rhodobacterales</taxon>
        <taxon>Paracoccaceae</taxon>
        <taxon>Paracoccus</taxon>
    </lineage>
</organism>
<gene>
    <name evidence="1" type="ORF">QWZ10_24480</name>
</gene>
<reference evidence="2" key="1">
    <citation type="journal article" date="2019" name="Int. J. Syst. Evol. Microbiol.">
        <title>The Global Catalogue of Microorganisms (GCM) 10K type strain sequencing project: providing services to taxonomists for standard genome sequencing and annotation.</title>
        <authorList>
            <consortium name="The Broad Institute Genomics Platform"/>
            <consortium name="The Broad Institute Genome Sequencing Center for Infectious Disease"/>
            <person name="Wu L."/>
            <person name="Ma J."/>
        </authorList>
    </citation>
    <scope>NUCLEOTIDE SEQUENCE [LARGE SCALE GENOMIC DNA]</scope>
    <source>
        <strain evidence="2">CECT 8482</strain>
    </source>
</reference>
<keyword evidence="2" id="KW-1185">Reference proteome</keyword>
<name>A0ABT8DGV0_9RHOB</name>
<sequence length="57" mass="6324">MIFMTTTECPRWRGGEQVWLHARPSALHVFDTNRNRLSAADEALARADAGVAAVREA</sequence>
<dbReference type="EMBL" id="JAUFRC010000003">
    <property type="protein sequence ID" value="MDN3714159.1"/>
    <property type="molecule type" value="Genomic_DNA"/>
</dbReference>
<accession>A0ABT8DGV0</accession>
<protein>
    <submittedName>
        <fullName evidence="1">Uncharacterized protein</fullName>
    </submittedName>
</protein>
<dbReference type="RefSeq" id="WP_377787848.1">
    <property type="nucleotide sequence ID" value="NZ_JBHUOC010000002.1"/>
</dbReference>
<evidence type="ECO:0000313" key="1">
    <source>
        <dbReference type="EMBL" id="MDN3714159.1"/>
    </source>
</evidence>
<dbReference type="Proteomes" id="UP001243846">
    <property type="component" value="Unassembled WGS sequence"/>
</dbReference>
<evidence type="ECO:0000313" key="2">
    <source>
        <dbReference type="Proteomes" id="UP001243846"/>
    </source>
</evidence>